<keyword evidence="2" id="KW-1185">Reference proteome</keyword>
<dbReference type="EMBL" id="KN880635">
    <property type="protein sequence ID" value="KIY64438.1"/>
    <property type="molecule type" value="Genomic_DNA"/>
</dbReference>
<dbReference type="Proteomes" id="UP000054007">
    <property type="component" value="Unassembled WGS sequence"/>
</dbReference>
<accession>A0A0D7B1D7</accession>
<protein>
    <submittedName>
        <fullName evidence="1">Uncharacterized protein</fullName>
    </submittedName>
</protein>
<reference evidence="1 2" key="1">
    <citation type="journal article" date="2015" name="Fungal Genet. Biol.">
        <title>Evolution of novel wood decay mechanisms in Agaricales revealed by the genome sequences of Fistulina hepatica and Cylindrobasidium torrendii.</title>
        <authorList>
            <person name="Floudas D."/>
            <person name="Held B.W."/>
            <person name="Riley R."/>
            <person name="Nagy L.G."/>
            <person name="Koehler G."/>
            <person name="Ransdell A.S."/>
            <person name="Younus H."/>
            <person name="Chow J."/>
            <person name="Chiniquy J."/>
            <person name="Lipzen A."/>
            <person name="Tritt A."/>
            <person name="Sun H."/>
            <person name="Haridas S."/>
            <person name="LaButti K."/>
            <person name="Ohm R.A."/>
            <person name="Kues U."/>
            <person name="Blanchette R.A."/>
            <person name="Grigoriev I.V."/>
            <person name="Minto R.E."/>
            <person name="Hibbett D.S."/>
        </authorList>
    </citation>
    <scope>NUCLEOTIDE SEQUENCE [LARGE SCALE GENOMIC DNA]</scope>
    <source>
        <strain evidence="1 2">FP15055 ss-10</strain>
    </source>
</reference>
<gene>
    <name evidence="1" type="ORF">CYLTODRAFT_425195</name>
</gene>
<evidence type="ECO:0000313" key="2">
    <source>
        <dbReference type="Proteomes" id="UP000054007"/>
    </source>
</evidence>
<name>A0A0D7B1D7_9AGAR</name>
<organism evidence="1 2">
    <name type="scientific">Cylindrobasidium torrendii FP15055 ss-10</name>
    <dbReference type="NCBI Taxonomy" id="1314674"/>
    <lineage>
        <taxon>Eukaryota</taxon>
        <taxon>Fungi</taxon>
        <taxon>Dikarya</taxon>
        <taxon>Basidiomycota</taxon>
        <taxon>Agaricomycotina</taxon>
        <taxon>Agaricomycetes</taxon>
        <taxon>Agaricomycetidae</taxon>
        <taxon>Agaricales</taxon>
        <taxon>Marasmiineae</taxon>
        <taxon>Physalacriaceae</taxon>
        <taxon>Cylindrobasidium</taxon>
    </lineage>
</organism>
<evidence type="ECO:0000313" key="1">
    <source>
        <dbReference type="EMBL" id="KIY64438.1"/>
    </source>
</evidence>
<proteinExistence type="predicted"/>
<dbReference type="AlphaFoldDB" id="A0A0D7B1D7"/>
<sequence>MIIHLYVDATFRLYLDTHLEEDLGFGQAVYVTRPDASYYDFLAVADEIPGAYETDNPIHDHLVTDKNHLVSGDTPSVDRMRAILDEMSERDTIHWIPVLLRGIDKQSFYCFPFGYFVTNIYISNVFRVLEVSELLHLQRRLGNGEARECLELTL</sequence>